<reference evidence="3" key="1">
    <citation type="submission" date="2020-01" db="EMBL/GenBank/DDBJ databases">
        <title>Whole-genome analyses of novel actinobacteria.</title>
        <authorList>
            <person name="Sahin N."/>
        </authorList>
    </citation>
    <scope>NUCLEOTIDE SEQUENCE</scope>
    <source>
        <strain evidence="3">YC537</strain>
    </source>
</reference>
<dbReference type="CDD" id="cd07725">
    <property type="entry name" value="TTHA1429-like_MBL-fold"/>
    <property type="match status" value="1"/>
</dbReference>
<evidence type="ECO:0000256" key="1">
    <source>
        <dbReference type="SAM" id="MobiDB-lite"/>
    </source>
</evidence>
<dbReference type="SMART" id="SM00849">
    <property type="entry name" value="Lactamase_B"/>
    <property type="match status" value="1"/>
</dbReference>
<dbReference type="AlphaFoldDB" id="A0A964UQM0"/>
<dbReference type="Gene3D" id="1.10.10.10">
    <property type="entry name" value="Winged helix-like DNA-binding domain superfamily/Winged helix DNA-binding domain"/>
    <property type="match status" value="1"/>
</dbReference>
<dbReference type="Proteomes" id="UP000598297">
    <property type="component" value="Unassembled WGS sequence"/>
</dbReference>
<gene>
    <name evidence="3" type="ORF">GUY60_19820</name>
</gene>
<dbReference type="OrthoDB" id="2971563at2"/>
<dbReference type="Pfam" id="PF21221">
    <property type="entry name" value="B_lactamase-like_C"/>
    <property type="match status" value="1"/>
</dbReference>
<dbReference type="InterPro" id="IPR048933">
    <property type="entry name" value="B_lactamase-like_C"/>
</dbReference>
<dbReference type="Pfam" id="PF00753">
    <property type="entry name" value="Lactamase_B"/>
    <property type="match status" value="1"/>
</dbReference>
<dbReference type="InterPro" id="IPR036388">
    <property type="entry name" value="WH-like_DNA-bd_sf"/>
</dbReference>
<accession>A0A964UQM0</accession>
<dbReference type="PANTHER" id="PTHR23131">
    <property type="entry name" value="ENDORIBONUCLEASE LACTB2"/>
    <property type="match status" value="1"/>
</dbReference>
<feature type="domain" description="Metallo-beta-lactamase" evidence="2">
    <location>
        <begin position="39"/>
        <end position="251"/>
    </location>
</feature>
<dbReference type="SUPFAM" id="SSF56281">
    <property type="entry name" value="Metallo-hydrolase/oxidoreductase"/>
    <property type="match status" value="1"/>
</dbReference>
<evidence type="ECO:0000259" key="2">
    <source>
        <dbReference type="SMART" id="SM00849"/>
    </source>
</evidence>
<dbReference type="InterPro" id="IPR050662">
    <property type="entry name" value="Sec-metab_biosynth-thioest"/>
</dbReference>
<dbReference type="InterPro" id="IPR001279">
    <property type="entry name" value="Metallo-B-lactamas"/>
</dbReference>
<sequence length="358" mass="39421">MTGTTQWQAWQDRVLPPVERVRDGLWSIPVPIPDNPLRYVLVYALESGDGTVLIDAGWPAEEPWRALCDGLTGIGTGVENVKAVLVTHNHADHLGLAGRVREASGAYVALHALDASPLGPEPGTREEWRGDLLRHLTGNGMPDAEAVTTVDAMNADLLFGAARPDVLLQDGERIKLPDLDLNVVWTPGHSPGHSCFHEPGRRLLFSGDHVLPRITPAVGVYARTVGDPLADFLLSLERLARFDVEEVLPAHEYRFRRLDQRLAQMARHHTERLAETFAAVRAEPGATGWELAARLEWSRPWQAFGTQQRRFALGETLAHLQLLATRGEISTEHPGEPDPEPDGPTRWYVSAGEAVVRG</sequence>
<evidence type="ECO:0000313" key="4">
    <source>
        <dbReference type="Proteomes" id="UP000598297"/>
    </source>
</evidence>
<dbReference type="InterPro" id="IPR036866">
    <property type="entry name" value="RibonucZ/Hydroxyglut_hydro"/>
</dbReference>
<protein>
    <submittedName>
        <fullName evidence="3">MBL fold metallo-hydrolase</fullName>
    </submittedName>
</protein>
<dbReference type="EMBL" id="JAAAHS010000154">
    <property type="protein sequence ID" value="NBE53628.1"/>
    <property type="molecule type" value="Genomic_DNA"/>
</dbReference>
<comment type="caution">
    <text evidence="3">The sequence shown here is derived from an EMBL/GenBank/DDBJ whole genome shotgun (WGS) entry which is preliminary data.</text>
</comment>
<keyword evidence="4" id="KW-1185">Reference proteome</keyword>
<evidence type="ECO:0000313" key="3">
    <source>
        <dbReference type="EMBL" id="NBE53628.1"/>
    </source>
</evidence>
<dbReference type="PANTHER" id="PTHR23131:SF4">
    <property type="entry name" value="METALLO-BETA-LACTAMASE SUPERFAMILY POTEIN"/>
    <property type="match status" value="1"/>
</dbReference>
<dbReference type="Gene3D" id="3.60.15.10">
    <property type="entry name" value="Ribonuclease Z/Hydroxyacylglutathione hydrolase-like"/>
    <property type="match status" value="1"/>
</dbReference>
<proteinExistence type="predicted"/>
<organism evidence="3 4">
    <name type="scientific">Streptomyces boluensis</name>
    <dbReference type="NCBI Taxonomy" id="1775135"/>
    <lineage>
        <taxon>Bacteria</taxon>
        <taxon>Bacillati</taxon>
        <taxon>Actinomycetota</taxon>
        <taxon>Actinomycetes</taxon>
        <taxon>Kitasatosporales</taxon>
        <taxon>Streptomycetaceae</taxon>
        <taxon>Streptomyces</taxon>
    </lineage>
</organism>
<name>A0A964UQM0_9ACTN</name>
<feature type="region of interest" description="Disordered" evidence="1">
    <location>
        <begin position="327"/>
        <end position="349"/>
    </location>
</feature>